<protein>
    <recommendedName>
        <fullName evidence="10">UDP-N-acetylglucosamine--N-acetylmuramyl-(pentapeptide) pyrophosphoryl-undecaprenol N-acetylglucosamine transferase</fullName>
        <ecNumber evidence="10">2.4.1.227</ecNumber>
    </recommendedName>
    <alternativeName>
        <fullName evidence="10">Undecaprenyl-PP-MurNAc-pentapeptide-UDPGlcNAc GlcNAc transferase</fullName>
    </alternativeName>
</protein>
<feature type="binding site" evidence="10">
    <location>
        <position position="127"/>
    </location>
    <ligand>
        <name>UDP-N-acetyl-alpha-D-glucosamine</name>
        <dbReference type="ChEBI" id="CHEBI:57705"/>
    </ligand>
</feature>
<feature type="binding site" evidence="10">
    <location>
        <position position="200"/>
    </location>
    <ligand>
        <name>UDP-N-acetyl-alpha-D-glucosamine</name>
        <dbReference type="ChEBI" id="CHEBI:57705"/>
    </ligand>
</feature>
<comment type="pathway">
    <text evidence="10">Cell wall biogenesis; peptidoglycan biosynthesis.</text>
</comment>
<dbReference type="PANTHER" id="PTHR21015:SF22">
    <property type="entry name" value="GLYCOSYLTRANSFERASE"/>
    <property type="match status" value="1"/>
</dbReference>
<comment type="subcellular location">
    <subcellularLocation>
        <location evidence="10">Cell membrane</location>
        <topology evidence="10">Peripheral membrane protein</topology>
        <orientation evidence="10">Cytoplasmic side</orientation>
    </subcellularLocation>
</comment>
<evidence type="ECO:0000256" key="8">
    <source>
        <dbReference type="ARBA" id="ARBA00023306"/>
    </source>
</evidence>
<dbReference type="InterPro" id="IPR007235">
    <property type="entry name" value="Glyco_trans_28_C"/>
</dbReference>
<evidence type="ECO:0000256" key="7">
    <source>
        <dbReference type="ARBA" id="ARBA00023136"/>
    </source>
</evidence>
<dbReference type="GO" id="GO:0016757">
    <property type="term" value="F:glycosyltransferase activity"/>
    <property type="evidence" value="ECO:0007669"/>
    <property type="project" value="UniProtKB-KW"/>
</dbReference>
<dbReference type="NCBIfam" id="TIGR01133">
    <property type="entry name" value="murG"/>
    <property type="match status" value="1"/>
</dbReference>
<feature type="binding site" evidence="10">
    <location>
        <position position="168"/>
    </location>
    <ligand>
        <name>UDP-N-acetyl-alpha-D-glucosamine</name>
        <dbReference type="ChEBI" id="CHEBI:57705"/>
    </ligand>
</feature>
<dbReference type="Proteomes" id="UP001250656">
    <property type="component" value="Unassembled WGS sequence"/>
</dbReference>
<dbReference type="Pfam" id="PF04101">
    <property type="entry name" value="Glyco_tran_28_C"/>
    <property type="match status" value="1"/>
</dbReference>
<evidence type="ECO:0000256" key="6">
    <source>
        <dbReference type="ARBA" id="ARBA00022984"/>
    </source>
</evidence>
<evidence type="ECO:0000256" key="2">
    <source>
        <dbReference type="ARBA" id="ARBA00022618"/>
    </source>
</evidence>
<comment type="caution">
    <text evidence="10">Lacks conserved residue(s) required for the propagation of feature annotation.</text>
</comment>
<dbReference type="EMBL" id="JAVTTP010000001">
    <property type="protein sequence ID" value="MDT7828042.1"/>
    <property type="molecule type" value="Genomic_DNA"/>
</dbReference>
<feature type="binding site" evidence="10">
    <location>
        <position position="295"/>
    </location>
    <ligand>
        <name>UDP-N-acetyl-alpha-D-glucosamine</name>
        <dbReference type="ChEBI" id="CHEBI:57705"/>
    </ligand>
</feature>
<feature type="binding site" evidence="10">
    <location>
        <begin position="13"/>
        <end position="15"/>
    </location>
    <ligand>
        <name>UDP-N-acetyl-alpha-D-glucosamine</name>
        <dbReference type="ChEBI" id="CHEBI:57705"/>
    </ligand>
</feature>
<evidence type="ECO:0000313" key="13">
    <source>
        <dbReference type="EMBL" id="MDT7828042.1"/>
    </source>
</evidence>
<evidence type="ECO:0000259" key="12">
    <source>
        <dbReference type="Pfam" id="PF04101"/>
    </source>
</evidence>
<keyword evidence="8 10" id="KW-0131">Cell cycle</keyword>
<dbReference type="RefSeq" id="WP_314013171.1">
    <property type="nucleotide sequence ID" value="NZ_JAVTTP010000001.1"/>
</dbReference>
<evidence type="ECO:0000313" key="14">
    <source>
        <dbReference type="Proteomes" id="UP001250656"/>
    </source>
</evidence>
<dbReference type="InterPro" id="IPR006009">
    <property type="entry name" value="GlcNAc_MurG"/>
</dbReference>
<comment type="catalytic activity">
    <reaction evidence="10">
        <text>di-trans,octa-cis-undecaprenyl diphospho-N-acetyl-alpha-D-muramoyl-L-alanyl-D-glutamyl-meso-2,6-diaminopimeloyl-D-alanyl-D-alanine + UDP-N-acetyl-alpha-D-glucosamine = di-trans,octa-cis-undecaprenyl diphospho-[N-acetyl-alpha-D-glucosaminyl-(1-&gt;4)]-N-acetyl-alpha-D-muramoyl-L-alanyl-D-glutamyl-meso-2,6-diaminopimeloyl-D-alanyl-D-alanine + UDP + H(+)</text>
        <dbReference type="Rhea" id="RHEA:31227"/>
        <dbReference type="ChEBI" id="CHEBI:15378"/>
        <dbReference type="ChEBI" id="CHEBI:57705"/>
        <dbReference type="ChEBI" id="CHEBI:58223"/>
        <dbReference type="ChEBI" id="CHEBI:61387"/>
        <dbReference type="ChEBI" id="CHEBI:61388"/>
        <dbReference type="EC" id="2.4.1.227"/>
    </reaction>
</comment>
<dbReference type="HAMAP" id="MF_00033">
    <property type="entry name" value="MurG"/>
    <property type="match status" value="1"/>
</dbReference>
<keyword evidence="2 10" id="KW-0132">Cell division</keyword>
<keyword evidence="9 10" id="KW-0961">Cell wall biogenesis/degradation</keyword>
<proteinExistence type="inferred from homology"/>
<evidence type="ECO:0000259" key="11">
    <source>
        <dbReference type="Pfam" id="PF03033"/>
    </source>
</evidence>
<keyword evidence="7 10" id="KW-0472">Membrane</keyword>
<feature type="domain" description="Glycosyltransferase family 28 N-terminal" evidence="11">
    <location>
        <begin position="6"/>
        <end position="144"/>
    </location>
</feature>
<keyword evidence="3 10" id="KW-0328">Glycosyltransferase</keyword>
<evidence type="ECO:0000256" key="9">
    <source>
        <dbReference type="ARBA" id="ARBA00023316"/>
    </source>
</evidence>
<sequence length="366" mass="40596">MGSYRFILSGGGTGGHIYPAIAIADELKRRHPDAEILFVGAKDRMEMEKVPQAGYEIEGLWITGLQRKLSFKNLMFPFKLMSSLMKAGKVIKKFRPHAVIGTGGFASGPTLRVAAGKGIPCVLQEQNSYAGMTNKLLKDKVAKICVAYDHMDRFFPSDKIVKTGNPVRGDLVESFKDRSEARSHFGLDADKSTLLILGGSLGARRINQLVAENLQFFEELDIQLVWQCGKLYIEEYKKYTSDSVKVVEFVNRMDYAYSAADTIISRAGAGSVSELCIVGKPVLFIPSPNVAEDHQTKNAQALVAKNAAVMIREPSLDEQFQNVFSELQKNKWKQKELSDNIKNLALPNATSDIVDEIMKLVNNENP</sequence>
<dbReference type="Gene3D" id="3.40.50.2000">
    <property type="entry name" value="Glycogen Phosphorylase B"/>
    <property type="match status" value="2"/>
</dbReference>
<evidence type="ECO:0000256" key="4">
    <source>
        <dbReference type="ARBA" id="ARBA00022679"/>
    </source>
</evidence>
<dbReference type="Pfam" id="PF03033">
    <property type="entry name" value="Glyco_transf_28"/>
    <property type="match status" value="1"/>
</dbReference>
<keyword evidence="6 10" id="KW-0573">Peptidoglycan synthesis</keyword>
<comment type="caution">
    <text evidence="13">The sequence shown here is derived from an EMBL/GenBank/DDBJ whole genome shotgun (WGS) entry which is preliminary data.</text>
</comment>
<evidence type="ECO:0000256" key="10">
    <source>
        <dbReference type="HAMAP-Rule" id="MF_00033"/>
    </source>
</evidence>
<dbReference type="EC" id="2.4.1.227" evidence="10"/>
<comment type="function">
    <text evidence="10">Cell wall formation. Catalyzes the transfer of a GlcNAc subunit on undecaprenyl-pyrophosphoryl-MurNAc-pentapeptide (lipid intermediate I) to form undecaprenyl-pyrophosphoryl-MurNAc-(pentapeptide)GlcNAc (lipid intermediate II).</text>
</comment>
<evidence type="ECO:0000256" key="1">
    <source>
        <dbReference type="ARBA" id="ARBA00022475"/>
    </source>
</evidence>
<dbReference type="InterPro" id="IPR004276">
    <property type="entry name" value="GlycoTrans_28_N"/>
</dbReference>
<dbReference type="PANTHER" id="PTHR21015">
    <property type="entry name" value="UDP-N-ACETYLGLUCOSAMINE--N-ACETYLMURAMYL-(PENTAPEPTIDE) PYROPHOSPHORYL-UNDECAPRENOL N-ACETYLGLUCOSAMINE TRANSFERASE 1"/>
    <property type="match status" value="1"/>
</dbReference>
<gene>
    <name evidence="10 13" type="primary">murG</name>
    <name evidence="13" type="ORF">RQM65_05115</name>
</gene>
<reference evidence="13 14" key="1">
    <citation type="submission" date="2023-09" db="EMBL/GenBank/DDBJ databases">
        <title>Novel taxa isolated from Blanes Bay.</title>
        <authorList>
            <person name="Rey-Velasco X."/>
            <person name="Lucena T."/>
        </authorList>
    </citation>
    <scope>NUCLEOTIDE SEQUENCE [LARGE SCALE GENOMIC DNA]</scope>
    <source>
        <strain evidence="13 14">S334</strain>
    </source>
</reference>
<evidence type="ECO:0000256" key="3">
    <source>
        <dbReference type="ARBA" id="ARBA00022676"/>
    </source>
</evidence>
<dbReference type="CDD" id="cd03785">
    <property type="entry name" value="GT28_MurG"/>
    <property type="match status" value="1"/>
</dbReference>
<dbReference type="SUPFAM" id="SSF53756">
    <property type="entry name" value="UDP-Glycosyltransferase/glycogen phosphorylase"/>
    <property type="match status" value="1"/>
</dbReference>
<keyword evidence="14" id="KW-1185">Reference proteome</keyword>
<organism evidence="13 14">
    <name type="scientific">Pricia mediterranea</name>
    <dbReference type="NCBI Taxonomy" id="3076079"/>
    <lineage>
        <taxon>Bacteria</taxon>
        <taxon>Pseudomonadati</taxon>
        <taxon>Bacteroidota</taxon>
        <taxon>Flavobacteriia</taxon>
        <taxon>Flavobacteriales</taxon>
        <taxon>Flavobacteriaceae</taxon>
        <taxon>Pricia</taxon>
    </lineage>
</organism>
<evidence type="ECO:0000256" key="5">
    <source>
        <dbReference type="ARBA" id="ARBA00022960"/>
    </source>
</evidence>
<keyword evidence="4 10" id="KW-0808">Transferase</keyword>
<comment type="similarity">
    <text evidence="10">Belongs to the glycosyltransferase 28 family. MurG subfamily.</text>
</comment>
<accession>A0ABU3L4L2</accession>
<keyword evidence="1 10" id="KW-1003">Cell membrane</keyword>
<keyword evidence="5 10" id="KW-0133">Cell shape</keyword>
<feature type="domain" description="Glycosyl transferase family 28 C-terminal" evidence="12">
    <location>
        <begin position="193"/>
        <end position="343"/>
    </location>
</feature>
<name>A0ABU3L4L2_9FLAO</name>